<organism evidence="2 3">
    <name type="scientific">Sulfuritalea hydrogenivorans sk43H</name>
    <dbReference type="NCBI Taxonomy" id="1223802"/>
    <lineage>
        <taxon>Bacteria</taxon>
        <taxon>Pseudomonadati</taxon>
        <taxon>Pseudomonadota</taxon>
        <taxon>Betaproteobacteria</taxon>
        <taxon>Nitrosomonadales</taxon>
        <taxon>Sterolibacteriaceae</taxon>
        <taxon>Sulfuritalea</taxon>
    </lineage>
</organism>
<dbReference type="KEGG" id="shd:SUTH_00830"/>
<keyword evidence="3" id="KW-1185">Reference proteome</keyword>
<dbReference type="PROSITE" id="PS00409">
    <property type="entry name" value="PROKAR_NTER_METHYL"/>
    <property type="match status" value="1"/>
</dbReference>
<proteinExistence type="predicted"/>
<dbReference type="HOGENOM" id="CLU_110706_1_0_4"/>
<dbReference type="EMBL" id="AP012547">
    <property type="protein sequence ID" value="BAO28638.1"/>
    <property type="molecule type" value="Genomic_DNA"/>
</dbReference>
<sequence length="158" mass="16816">MYASRFGRKLHRGFTLIELIVFIVIVSVGLAGILMSLNVSVRSSADPLQPKQALAIAEAMLEEVLLKPYVPVSGYVASCPTTCDRPQFDDIDDYANYGPVTATSIDGLITLAGYTVQVRVPVATVAIGTVPMKQITVTVVPPSGAGHAISLTGYRADY</sequence>
<dbReference type="InterPro" id="IPR012902">
    <property type="entry name" value="N_methyl_site"/>
</dbReference>
<evidence type="ECO:0008006" key="4">
    <source>
        <dbReference type="Google" id="ProtNLM"/>
    </source>
</evidence>
<dbReference type="Proteomes" id="UP000031637">
    <property type="component" value="Chromosome"/>
</dbReference>
<gene>
    <name evidence="2" type="ORF">SUTH_00830</name>
</gene>
<evidence type="ECO:0000256" key="1">
    <source>
        <dbReference type="SAM" id="Phobius"/>
    </source>
</evidence>
<keyword evidence="1" id="KW-0472">Membrane</keyword>
<dbReference type="STRING" id="1223802.SUTH_00830"/>
<keyword evidence="1" id="KW-1133">Transmembrane helix</keyword>
<evidence type="ECO:0000313" key="3">
    <source>
        <dbReference type="Proteomes" id="UP000031637"/>
    </source>
</evidence>
<feature type="transmembrane region" description="Helical" evidence="1">
    <location>
        <begin position="12"/>
        <end position="37"/>
    </location>
</feature>
<reference evidence="2 3" key="1">
    <citation type="journal article" date="2014" name="Syst. Appl. Microbiol.">
        <title>Complete genomes of freshwater sulfur oxidizers Sulfuricella denitrificans skB26 and Sulfuritalea hydrogenivorans sk43H: genetic insights into the sulfur oxidation pathway of betaproteobacteria.</title>
        <authorList>
            <person name="Watanabe T."/>
            <person name="Kojima H."/>
            <person name="Fukui M."/>
        </authorList>
    </citation>
    <scope>NUCLEOTIDE SEQUENCE [LARGE SCALE GENOMIC DNA]</scope>
    <source>
        <strain evidence="2">DSM22779</strain>
    </source>
</reference>
<dbReference type="NCBIfam" id="TIGR02532">
    <property type="entry name" value="IV_pilin_GFxxxE"/>
    <property type="match status" value="1"/>
</dbReference>
<dbReference type="OrthoDB" id="8759523at2"/>
<dbReference type="Pfam" id="PF07963">
    <property type="entry name" value="N_methyl"/>
    <property type="match status" value="1"/>
</dbReference>
<evidence type="ECO:0000313" key="2">
    <source>
        <dbReference type="EMBL" id="BAO28638.1"/>
    </source>
</evidence>
<protein>
    <recommendedName>
        <fullName evidence="4">MSHA pilin protein MshD</fullName>
    </recommendedName>
</protein>
<name>W0SFY7_9PROT</name>
<accession>W0SFY7</accession>
<keyword evidence="1" id="KW-0812">Transmembrane</keyword>
<dbReference type="AlphaFoldDB" id="W0SFY7"/>